<dbReference type="RefSeq" id="WP_202380467.1">
    <property type="nucleotide sequence ID" value="NZ_BAAAMA010000003.1"/>
</dbReference>
<reference evidence="1 2" key="1">
    <citation type="submission" date="2018-09" db="EMBL/GenBank/DDBJ databases">
        <title>Comparative genomics of Leucobacter spp.</title>
        <authorList>
            <person name="Reis A.C."/>
            <person name="Kolvenbach B.A."/>
            <person name="Corvini P.F.X."/>
            <person name="Nunes O.C."/>
        </authorList>
    </citation>
    <scope>NUCLEOTIDE SEQUENCE [LARGE SCALE GENOMIC DNA]</scope>
    <source>
        <strain evidence="1 2">L-1</strain>
    </source>
</reference>
<evidence type="ECO:0000313" key="1">
    <source>
        <dbReference type="EMBL" id="MBL3688412.1"/>
    </source>
</evidence>
<dbReference type="InterPro" id="IPR010310">
    <property type="entry name" value="T7SS_ESAT-6-like"/>
</dbReference>
<sequence>MANITVSYEEMNQAAAELRAGHAEIARLLAHMKARIDQLLSAGFVTDQASGKFHEAYLRFTSAANVINDELQEMGFFLSATAQVLHDADAQIAARIQY</sequence>
<dbReference type="SUPFAM" id="SSF140453">
    <property type="entry name" value="EsxAB dimer-like"/>
    <property type="match status" value="1"/>
</dbReference>
<dbReference type="Pfam" id="PF06013">
    <property type="entry name" value="WXG100"/>
    <property type="match status" value="1"/>
</dbReference>
<proteinExistence type="predicted"/>
<accession>A0ABS1SMP9</accession>
<evidence type="ECO:0000313" key="2">
    <source>
        <dbReference type="Proteomes" id="UP001646141"/>
    </source>
</evidence>
<keyword evidence="2" id="KW-1185">Reference proteome</keyword>
<dbReference type="Gene3D" id="1.10.287.1060">
    <property type="entry name" value="ESAT-6-like"/>
    <property type="match status" value="1"/>
</dbReference>
<dbReference type="Proteomes" id="UP001646141">
    <property type="component" value="Unassembled WGS sequence"/>
</dbReference>
<organism evidence="1 2">
    <name type="scientific">Leucobacter chromiireducens subsp. chromiireducens</name>
    <dbReference type="NCBI Taxonomy" id="660067"/>
    <lineage>
        <taxon>Bacteria</taxon>
        <taxon>Bacillati</taxon>
        <taxon>Actinomycetota</taxon>
        <taxon>Actinomycetes</taxon>
        <taxon>Micrococcales</taxon>
        <taxon>Microbacteriaceae</taxon>
        <taxon>Leucobacter</taxon>
    </lineage>
</organism>
<name>A0ABS1SMP9_9MICO</name>
<dbReference type="InterPro" id="IPR036689">
    <property type="entry name" value="ESAT-6-like_sf"/>
</dbReference>
<gene>
    <name evidence="1" type="ORF">D3226_00340</name>
</gene>
<protein>
    <submittedName>
        <fullName evidence="1">WXG100 family type VII secretion target</fullName>
    </submittedName>
</protein>
<dbReference type="EMBL" id="QYAD01000001">
    <property type="protein sequence ID" value="MBL3688412.1"/>
    <property type="molecule type" value="Genomic_DNA"/>
</dbReference>
<comment type="caution">
    <text evidence="1">The sequence shown here is derived from an EMBL/GenBank/DDBJ whole genome shotgun (WGS) entry which is preliminary data.</text>
</comment>